<name>A0ABS3CIU2_9BACT</name>
<feature type="transmembrane region" description="Helical" evidence="1">
    <location>
        <begin position="91"/>
        <end position="113"/>
    </location>
</feature>
<dbReference type="Proteomes" id="UP000664480">
    <property type="component" value="Unassembled WGS sequence"/>
</dbReference>
<dbReference type="EMBL" id="JAFKCU010000003">
    <property type="protein sequence ID" value="MBN7817013.1"/>
    <property type="molecule type" value="Genomic_DNA"/>
</dbReference>
<sequence length="234" mass="26882">MSEISTSIVIFFTFTTLVTLLCFYHTHKSRKQLAGIFIWMAVVGILGYFGFYRVQNTIPPRFVFLLAPGILFVIVYFFFTKNNTISNEENFKWLTLLHTIRIPVEIVLYYVFIEGYIPDLMTFEGYNYDILSGISAPIIYYAVFVKKWIGKKGLLIWNFICLGLLVNILTIAVLSAQTPIQQLAFDQPNIGVTYFPFVWLPAVIVPIVLYSHLVSIKLLLNFRNSKTAANNGYK</sequence>
<evidence type="ECO:0000313" key="2">
    <source>
        <dbReference type="EMBL" id="MBN7817013.1"/>
    </source>
</evidence>
<reference evidence="2 3" key="1">
    <citation type="submission" date="2021-03" db="EMBL/GenBank/DDBJ databases">
        <title>novel species isolated from a fishpond in China.</title>
        <authorList>
            <person name="Lu H."/>
            <person name="Cai Z."/>
        </authorList>
    </citation>
    <scope>NUCLEOTIDE SEQUENCE [LARGE SCALE GENOMIC DNA]</scope>
    <source>
        <strain evidence="2 3">YJ13C</strain>
    </source>
</reference>
<feature type="transmembrane region" description="Helical" evidence="1">
    <location>
        <begin position="155"/>
        <end position="177"/>
    </location>
</feature>
<evidence type="ECO:0000313" key="3">
    <source>
        <dbReference type="Proteomes" id="UP000664480"/>
    </source>
</evidence>
<feature type="transmembrane region" description="Helical" evidence="1">
    <location>
        <begin position="58"/>
        <end position="79"/>
    </location>
</feature>
<keyword evidence="1" id="KW-0472">Membrane</keyword>
<feature type="transmembrane region" description="Helical" evidence="1">
    <location>
        <begin position="33"/>
        <end position="52"/>
    </location>
</feature>
<accession>A0ABS3CIU2</accession>
<evidence type="ECO:0000256" key="1">
    <source>
        <dbReference type="SAM" id="Phobius"/>
    </source>
</evidence>
<keyword evidence="1" id="KW-0812">Transmembrane</keyword>
<gene>
    <name evidence="2" type="ORF">J0A69_16345</name>
</gene>
<feature type="transmembrane region" description="Helical" evidence="1">
    <location>
        <begin position="6"/>
        <end position="26"/>
    </location>
</feature>
<comment type="caution">
    <text evidence="2">The sequence shown here is derived from an EMBL/GenBank/DDBJ whole genome shotgun (WGS) entry which is preliminary data.</text>
</comment>
<proteinExistence type="predicted"/>
<protein>
    <submittedName>
        <fullName evidence="2">Uncharacterized protein</fullName>
    </submittedName>
</protein>
<feature type="transmembrane region" description="Helical" evidence="1">
    <location>
        <begin position="125"/>
        <end position="143"/>
    </location>
</feature>
<feature type="transmembrane region" description="Helical" evidence="1">
    <location>
        <begin position="197"/>
        <end position="220"/>
    </location>
</feature>
<keyword evidence="3" id="KW-1185">Reference proteome</keyword>
<organism evidence="2 3">
    <name type="scientific">Algoriphagus pacificus</name>
    <dbReference type="NCBI Taxonomy" id="2811234"/>
    <lineage>
        <taxon>Bacteria</taxon>
        <taxon>Pseudomonadati</taxon>
        <taxon>Bacteroidota</taxon>
        <taxon>Cytophagia</taxon>
        <taxon>Cytophagales</taxon>
        <taxon>Cyclobacteriaceae</taxon>
        <taxon>Algoriphagus</taxon>
    </lineage>
</organism>
<keyword evidence="1" id="KW-1133">Transmembrane helix</keyword>
<dbReference type="RefSeq" id="WP_206587660.1">
    <property type="nucleotide sequence ID" value="NZ_JAFKCU010000003.1"/>
</dbReference>